<dbReference type="GO" id="GO:0003677">
    <property type="term" value="F:DNA binding"/>
    <property type="evidence" value="ECO:0007669"/>
    <property type="project" value="UniProtKB-KW"/>
</dbReference>
<dbReference type="InterPro" id="IPR002577">
    <property type="entry name" value="HTH_HxlR"/>
</dbReference>
<comment type="caution">
    <text evidence="5">The sequence shown here is derived from an EMBL/GenBank/DDBJ whole genome shotgun (WGS) entry which is preliminary data.</text>
</comment>
<evidence type="ECO:0000313" key="6">
    <source>
        <dbReference type="Proteomes" id="UP000441336"/>
    </source>
</evidence>
<evidence type="ECO:0000259" key="4">
    <source>
        <dbReference type="PROSITE" id="PS51118"/>
    </source>
</evidence>
<gene>
    <name evidence="5" type="ORF">GO988_20500</name>
</gene>
<dbReference type="PROSITE" id="PS51118">
    <property type="entry name" value="HTH_HXLR"/>
    <property type="match status" value="1"/>
</dbReference>
<dbReference type="RefSeq" id="WP_157569114.1">
    <property type="nucleotide sequence ID" value="NZ_WQKZ01000006.1"/>
</dbReference>
<dbReference type="Proteomes" id="UP000441336">
    <property type="component" value="Unassembled WGS sequence"/>
</dbReference>
<sequence>MEFLTPGHCISSIRPLRDALDVINGKWKLQILVVITTGHQRFREIERSIPSISSKVLAKELKDLEAHKLIKRTVQEGPPVLVTYEVLPYADSLDPVIFALRDWGLKHRAMIMGPDAGASPA</sequence>
<evidence type="ECO:0000313" key="5">
    <source>
        <dbReference type="EMBL" id="MVN78721.1"/>
    </source>
</evidence>
<feature type="domain" description="HTH hxlR-type" evidence="4">
    <location>
        <begin position="9"/>
        <end position="112"/>
    </location>
</feature>
<evidence type="ECO:0000256" key="1">
    <source>
        <dbReference type="ARBA" id="ARBA00023015"/>
    </source>
</evidence>
<dbReference type="SUPFAM" id="SSF46785">
    <property type="entry name" value="Winged helix' DNA-binding domain"/>
    <property type="match status" value="1"/>
</dbReference>
<name>A0A7K1TKU6_9BACT</name>
<keyword evidence="1" id="KW-0805">Transcription regulation</keyword>
<accession>A0A7K1TKU6</accession>
<dbReference type="InterPro" id="IPR036388">
    <property type="entry name" value="WH-like_DNA-bd_sf"/>
</dbReference>
<dbReference type="InterPro" id="IPR036390">
    <property type="entry name" value="WH_DNA-bd_sf"/>
</dbReference>
<reference evidence="5 6" key="1">
    <citation type="submission" date="2019-12" db="EMBL/GenBank/DDBJ databases">
        <title>Hymenobacter sp. HMF4947 Genome sequencing and assembly.</title>
        <authorList>
            <person name="Kang H."/>
            <person name="Cha I."/>
            <person name="Kim H."/>
            <person name="Joh K."/>
        </authorList>
    </citation>
    <scope>NUCLEOTIDE SEQUENCE [LARGE SCALE GENOMIC DNA]</scope>
    <source>
        <strain evidence="5 6">HMF4947</strain>
    </source>
</reference>
<dbReference type="PANTHER" id="PTHR33204:SF29">
    <property type="entry name" value="TRANSCRIPTIONAL REGULATOR"/>
    <property type="match status" value="1"/>
</dbReference>
<evidence type="ECO:0000256" key="3">
    <source>
        <dbReference type="ARBA" id="ARBA00023163"/>
    </source>
</evidence>
<proteinExistence type="predicted"/>
<dbReference type="AlphaFoldDB" id="A0A7K1TKU6"/>
<keyword evidence="2" id="KW-0238">DNA-binding</keyword>
<dbReference type="EMBL" id="WQKZ01000006">
    <property type="protein sequence ID" value="MVN78721.1"/>
    <property type="molecule type" value="Genomic_DNA"/>
</dbReference>
<protein>
    <submittedName>
        <fullName evidence="5">Transcriptional regulator</fullName>
    </submittedName>
</protein>
<dbReference type="Gene3D" id="1.10.10.10">
    <property type="entry name" value="Winged helix-like DNA-binding domain superfamily/Winged helix DNA-binding domain"/>
    <property type="match status" value="1"/>
</dbReference>
<keyword evidence="6" id="KW-1185">Reference proteome</keyword>
<dbReference type="PANTHER" id="PTHR33204">
    <property type="entry name" value="TRANSCRIPTIONAL REGULATOR, MARR FAMILY"/>
    <property type="match status" value="1"/>
</dbReference>
<evidence type="ECO:0000256" key="2">
    <source>
        <dbReference type="ARBA" id="ARBA00023125"/>
    </source>
</evidence>
<organism evidence="5 6">
    <name type="scientific">Hymenobacter ginkgonis</name>
    <dbReference type="NCBI Taxonomy" id="2682976"/>
    <lineage>
        <taxon>Bacteria</taxon>
        <taxon>Pseudomonadati</taxon>
        <taxon>Bacteroidota</taxon>
        <taxon>Cytophagia</taxon>
        <taxon>Cytophagales</taxon>
        <taxon>Hymenobacteraceae</taxon>
        <taxon>Hymenobacter</taxon>
    </lineage>
</organism>
<keyword evidence="3" id="KW-0804">Transcription</keyword>
<dbReference type="Pfam" id="PF01638">
    <property type="entry name" value="HxlR"/>
    <property type="match status" value="1"/>
</dbReference>